<name>A0A2U9R5R8_PICKU</name>
<evidence type="ECO:0000256" key="3">
    <source>
        <dbReference type="ARBA" id="ARBA00022833"/>
    </source>
</evidence>
<dbReference type="STRING" id="4909.A0A2U9R5R8"/>
<keyword evidence="1" id="KW-0479">Metal-binding</keyword>
<dbReference type="RefSeq" id="XP_029322207.1">
    <property type="nucleotide sequence ID" value="XM_029466347.1"/>
</dbReference>
<dbReference type="Proteomes" id="UP000249293">
    <property type="component" value="Chromosome 3"/>
</dbReference>
<dbReference type="KEGG" id="pkz:C5L36_0C06530"/>
<feature type="domain" description="AN1-type" evidence="4">
    <location>
        <begin position="52"/>
        <end position="90"/>
    </location>
</feature>
<evidence type="ECO:0000313" key="6">
    <source>
        <dbReference type="Proteomes" id="UP000249293"/>
    </source>
</evidence>
<dbReference type="InterPro" id="IPR000058">
    <property type="entry name" value="Znf_AN1"/>
</dbReference>
<dbReference type="InterPro" id="IPR057358">
    <property type="entry name" value="UBL_ZFAND1-like"/>
</dbReference>
<gene>
    <name evidence="5" type="ORF">C5L36_0C06530</name>
</gene>
<dbReference type="SUPFAM" id="SSF118310">
    <property type="entry name" value="AN1-like Zinc finger"/>
    <property type="match status" value="1"/>
</dbReference>
<dbReference type="VEuPathDB" id="FungiDB:C5L36_0C06530"/>
<dbReference type="AlphaFoldDB" id="A0A2U9R5R8"/>
<dbReference type="GeneID" id="40384525"/>
<dbReference type="SMART" id="SM00154">
    <property type="entry name" value="ZnF_AN1"/>
    <property type="match status" value="1"/>
</dbReference>
<dbReference type="GO" id="GO:0008270">
    <property type="term" value="F:zinc ion binding"/>
    <property type="evidence" value="ECO:0007669"/>
    <property type="project" value="UniProtKB-KW"/>
</dbReference>
<sequence length="296" mass="34071">MSCSTGFATKKPVAIELHTLLHEKQRYIHKRIREKYKKMTTVEGMLDIGKHCTICRQLDFLPFECRICSKCFCGKHRDEYNQHKCVVDAQRKKVLEREKMKVDVSQLPKASELFPDLEKIRAEAQTKYEKDKKKTIGERLSKDGGNEKLTSIEVAMLRLKKLLGNTRVVAESRPGIFGFKKTSSKASQVVEMNKLKRSAIGDGRVPIGDRVYVWVHFNDDEDCKFNGRNSQYFSKKWPVGKMLDSSAQLANIKNLNNQTVDESLKLAMFKRVKKTGNVTADEEFVYIPLNGRVEMR</sequence>
<organism evidence="5 6">
    <name type="scientific">Pichia kudriavzevii</name>
    <name type="common">Yeast</name>
    <name type="synonym">Issatchenkia orientalis</name>
    <dbReference type="NCBI Taxonomy" id="4909"/>
    <lineage>
        <taxon>Eukaryota</taxon>
        <taxon>Fungi</taxon>
        <taxon>Dikarya</taxon>
        <taxon>Ascomycota</taxon>
        <taxon>Saccharomycotina</taxon>
        <taxon>Pichiomycetes</taxon>
        <taxon>Pichiales</taxon>
        <taxon>Pichiaceae</taxon>
        <taxon>Pichia</taxon>
    </lineage>
</organism>
<dbReference type="InterPro" id="IPR035896">
    <property type="entry name" value="AN1-like_Znf"/>
</dbReference>
<evidence type="ECO:0000256" key="1">
    <source>
        <dbReference type="ARBA" id="ARBA00022723"/>
    </source>
</evidence>
<dbReference type="Pfam" id="PF25327">
    <property type="entry name" value="UBL_ZFAND1"/>
    <property type="match status" value="1"/>
</dbReference>
<dbReference type="GO" id="GO:0005737">
    <property type="term" value="C:cytoplasm"/>
    <property type="evidence" value="ECO:0007669"/>
    <property type="project" value="TreeGrafter"/>
</dbReference>
<evidence type="ECO:0000313" key="5">
    <source>
        <dbReference type="EMBL" id="AWU76730.1"/>
    </source>
</evidence>
<accession>A0A2U9R5R8</accession>
<evidence type="ECO:0000259" key="4">
    <source>
        <dbReference type="SMART" id="SM00154"/>
    </source>
</evidence>
<dbReference type="EMBL" id="CP028775">
    <property type="protein sequence ID" value="AWU76730.1"/>
    <property type="molecule type" value="Genomic_DNA"/>
</dbReference>
<keyword evidence="2" id="KW-0863">Zinc-finger</keyword>
<dbReference type="OrthoDB" id="431929at2759"/>
<dbReference type="PANTHER" id="PTHR14677:SF20">
    <property type="entry name" value="ZINC FINGER AN1-TYPE CONTAINING 2A-RELATED"/>
    <property type="match status" value="1"/>
</dbReference>
<keyword evidence="3" id="KW-0862">Zinc</keyword>
<keyword evidence="6" id="KW-1185">Reference proteome</keyword>
<dbReference type="PANTHER" id="PTHR14677">
    <property type="entry name" value="ARSENITE INDUCUBLE RNA ASSOCIATED PROTEIN AIP-1-RELATED"/>
    <property type="match status" value="1"/>
</dbReference>
<protein>
    <recommendedName>
        <fullName evidence="4">AN1-type domain-containing protein</fullName>
    </recommendedName>
</protein>
<proteinExistence type="predicted"/>
<dbReference type="Gene3D" id="4.10.1110.10">
    <property type="entry name" value="AN1-like Zinc finger"/>
    <property type="match status" value="1"/>
</dbReference>
<dbReference type="Pfam" id="PF01428">
    <property type="entry name" value="zf-AN1"/>
    <property type="match status" value="1"/>
</dbReference>
<evidence type="ECO:0000256" key="2">
    <source>
        <dbReference type="ARBA" id="ARBA00022771"/>
    </source>
</evidence>
<reference evidence="5 6" key="1">
    <citation type="submission" date="2018-06" db="EMBL/GenBank/DDBJ databases">
        <title>Population genomics shows no distinction between pathogenic Candida krusei and environmental Pichia kudriavzevii: One species, four names.</title>
        <authorList>
            <person name="Douglass A.P."/>
            <person name="Offei B."/>
            <person name="Braun-Galleani S."/>
            <person name="Coughlan A.Y."/>
            <person name="Martos A."/>
            <person name="Ortiz-Merino R.A."/>
            <person name="Byrne K.P."/>
            <person name="Wolfe K.H."/>
        </authorList>
    </citation>
    <scope>NUCLEOTIDE SEQUENCE [LARGE SCALE GENOMIC DNA]</scope>
    <source>
        <strain evidence="5 6">CBS573</strain>
    </source>
</reference>